<reference evidence="2" key="1">
    <citation type="journal article" date="2011" name="Nat. Genet.">
        <title>The Arabidopsis lyrata genome sequence and the basis of rapid genome size change.</title>
        <authorList>
            <person name="Hu T.T."/>
            <person name="Pattyn P."/>
            <person name="Bakker E.G."/>
            <person name="Cao J."/>
            <person name="Cheng J.-F."/>
            <person name="Clark R.M."/>
            <person name="Fahlgren N."/>
            <person name="Fawcett J.A."/>
            <person name="Grimwood J."/>
            <person name="Gundlach H."/>
            <person name="Haberer G."/>
            <person name="Hollister J.D."/>
            <person name="Ossowski S."/>
            <person name="Ottilar R.P."/>
            <person name="Salamov A.A."/>
            <person name="Schneeberger K."/>
            <person name="Spannagl M."/>
            <person name="Wang X."/>
            <person name="Yang L."/>
            <person name="Nasrallah M.E."/>
            <person name="Bergelson J."/>
            <person name="Carrington J.C."/>
            <person name="Gaut B.S."/>
            <person name="Schmutz J."/>
            <person name="Mayer K.F.X."/>
            <person name="Van de Peer Y."/>
            <person name="Grigoriev I.V."/>
            <person name="Nordborg M."/>
            <person name="Weigel D."/>
            <person name="Guo Y.-L."/>
        </authorList>
    </citation>
    <scope>NUCLEOTIDE SEQUENCE [LARGE SCALE GENOMIC DNA]</scope>
    <source>
        <strain evidence="2">cv. MN47</strain>
    </source>
</reference>
<gene>
    <name evidence="1" type="ORF">ARALYDRAFT_915407</name>
</gene>
<sequence length="55" mass="6425">MEMVKIGLLSLISLKSSRERKASFFALRLNFGFCPTSFGYYSCGWSALVWRRWLL</sequence>
<evidence type="ECO:0000313" key="1">
    <source>
        <dbReference type="EMBL" id="EFH44534.1"/>
    </source>
</evidence>
<accession>D7MH02</accession>
<dbReference type="HOGENOM" id="CLU_3035097_0_0_1"/>
<dbReference type="Gramene" id="scaffold_703149.1">
    <property type="protein sequence ID" value="scaffold_703149.1"/>
    <property type="gene ID" value="scaffold_703149.1"/>
</dbReference>
<dbReference type="AlphaFoldDB" id="D7MH02"/>
<name>D7MH02_ARALL</name>
<organism evidence="2">
    <name type="scientific">Arabidopsis lyrata subsp. lyrata</name>
    <name type="common">Lyre-leaved rock-cress</name>
    <dbReference type="NCBI Taxonomy" id="81972"/>
    <lineage>
        <taxon>Eukaryota</taxon>
        <taxon>Viridiplantae</taxon>
        <taxon>Streptophyta</taxon>
        <taxon>Embryophyta</taxon>
        <taxon>Tracheophyta</taxon>
        <taxon>Spermatophyta</taxon>
        <taxon>Magnoliopsida</taxon>
        <taxon>eudicotyledons</taxon>
        <taxon>Gunneridae</taxon>
        <taxon>Pentapetalae</taxon>
        <taxon>rosids</taxon>
        <taxon>malvids</taxon>
        <taxon>Brassicales</taxon>
        <taxon>Brassicaceae</taxon>
        <taxon>Camelineae</taxon>
        <taxon>Arabidopsis</taxon>
    </lineage>
</organism>
<dbReference type="Proteomes" id="UP000008694">
    <property type="component" value="Unassembled WGS sequence"/>
</dbReference>
<proteinExistence type="predicted"/>
<protein>
    <submittedName>
        <fullName evidence="1">Expressed protein</fullName>
    </submittedName>
</protein>
<keyword evidence="2" id="KW-1185">Reference proteome</keyword>
<dbReference type="EMBL" id="GL348719">
    <property type="protein sequence ID" value="EFH44534.1"/>
    <property type="molecule type" value="Genomic_DNA"/>
</dbReference>
<evidence type="ECO:0000313" key="2">
    <source>
        <dbReference type="Proteomes" id="UP000008694"/>
    </source>
</evidence>